<evidence type="ECO:0000256" key="2">
    <source>
        <dbReference type="SAM" id="SignalP"/>
    </source>
</evidence>
<evidence type="ECO:0008006" key="5">
    <source>
        <dbReference type="Google" id="ProtNLM"/>
    </source>
</evidence>
<comment type="caution">
    <text evidence="3">The sequence shown here is derived from an EMBL/GenBank/DDBJ whole genome shotgun (WGS) entry which is preliminary data.</text>
</comment>
<dbReference type="Gene3D" id="1.25.40.10">
    <property type="entry name" value="Tetratricopeptide repeat domain"/>
    <property type="match status" value="1"/>
</dbReference>
<organism evidence="3 4">
    <name type="scientific">Roseivirga misakiensis</name>
    <dbReference type="NCBI Taxonomy" id="1563681"/>
    <lineage>
        <taxon>Bacteria</taxon>
        <taxon>Pseudomonadati</taxon>
        <taxon>Bacteroidota</taxon>
        <taxon>Cytophagia</taxon>
        <taxon>Cytophagales</taxon>
        <taxon>Roseivirgaceae</taxon>
        <taxon>Roseivirga</taxon>
    </lineage>
</organism>
<dbReference type="PROSITE" id="PS50005">
    <property type="entry name" value="TPR"/>
    <property type="match status" value="1"/>
</dbReference>
<protein>
    <recommendedName>
        <fullName evidence="5">Tetratricopeptide repeat protein</fullName>
    </recommendedName>
</protein>
<name>A0A1E5SYI2_9BACT</name>
<gene>
    <name evidence="3" type="ORF">BFP71_11965</name>
</gene>
<evidence type="ECO:0000313" key="3">
    <source>
        <dbReference type="EMBL" id="OEK04193.1"/>
    </source>
</evidence>
<dbReference type="Proteomes" id="UP000095552">
    <property type="component" value="Unassembled WGS sequence"/>
</dbReference>
<keyword evidence="2" id="KW-0732">Signal</keyword>
<keyword evidence="1" id="KW-0802">TPR repeat</keyword>
<proteinExistence type="predicted"/>
<reference evidence="3 4" key="1">
    <citation type="submission" date="2016-08" db="EMBL/GenBank/DDBJ databases">
        <title>Draft genome of Fabibacter sp. strain SK-8.</title>
        <authorList>
            <person name="Wong S.-K."/>
            <person name="Hamasaki K."/>
            <person name="Yoshizawa S."/>
        </authorList>
    </citation>
    <scope>NUCLEOTIDE SEQUENCE [LARGE SCALE GENOMIC DNA]</scope>
    <source>
        <strain evidence="3 4">SK-8</strain>
    </source>
</reference>
<feature type="signal peptide" evidence="2">
    <location>
        <begin position="1"/>
        <end position="20"/>
    </location>
</feature>
<feature type="chain" id="PRO_5009185764" description="Tetratricopeptide repeat protein" evidence="2">
    <location>
        <begin position="21"/>
        <end position="429"/>
    </location>
</feature>
<dbReference type="InterPro" id="IPR019734">
    <property type="entry name" value="TPR_rpt"/>
</dbReference>
<accession>A0A1E5SYI2</accession>
<dbReference type="InterPro" id="IPR011990">
    <property type="entry name" value="TPR-like_helical_dom_sf"/>
</dbReference>
<dbReference type="RefSeq" id="WP_069835698.1">
    <property type="nucleotide sequence ID" value="NZ_MDGQ01000005.1"/>
</dbReference>
<dbReference type="EMBL" id="MDGQ01000005">
    <property type="protein sequence ID" value="OEK04193.1"/>
    <property type="molecule type" value="Genomic_DNA"/>
</dbReference>
<dbReference type="SUPFAM" id="SSF48452">
    <property type="entry name" value="TPR-like"/>
    <property type="match status" value="1"/>
</dbReference>
<keyword evidence="4" id="KW-1185">Reference proteome</keyword>
<evidence type="ECO:0000256" key="1">
    <source>
        <dbReference type="PROSITE-ProRule" id="PRU00339"/>
    </source>
</evidence>
<dbReference type="STRING" id="1563681.BFP71_11965"/>
<sequence>MKVFVTALLCLVIASAHISAQEITQKDIEREYVKADDNMRFDYYEKATPALHWLLKNAPSFNRNVQKYAVEAFENLALKTENESKKRVLLDSMLIAYESKEEHFGLSDLDKNKLAFRYFKYFRDDKSKLADAFAMYKEVYESPTSVINNNLVTYIYMAQRYDKHVANLSQEEILHVYNGIANVIGRKKVMDESTAKFDKYLSQVDDVLVRMTAESMNCEIIEKLANGLNRADSVKVSKRVMGLSLDVKCGRTASFEEALDILSRNEPTPGIFKVLAQSEAAAKNYEDAISLYKKAFDLETDNVKKSSIQLNIAQLYQLNMNKPAAREYALSAISLDDAKGPAAYTLIGHLYANSYNECSESDDDVENRAVYFAAYDMFEKAKNQSMMKEISLQFPTTGSAFSEGHYENDTIEVGCWINIETKVRTRSNN</sequence>
<evidence type="ECO:0000313" key="4">
    <source>
        <dbReference type="Proteomes" id="UP000095552"/>
    </source>
</evidence>
<dbReference type="OrthoDB" id="1490653at2"/>
<feature type="repeat" description="TPR" evidence="1">
    <location>
        <begin position="269"/>
        <end position="302"/>
    </location>
</feature>
<dbReference type="AlphaFoldDB" id="A0A1E5SYI2"/>